<protein>
    <submittedName>
        <fullName evidence="2">Uncharacterized protein</fullName>
    </submittedName>
</protein>
<name>A0ABM8JMS1_9MOLU</name>
<sequence>MVKEKMLSATELIKKLESIKLRYQKQHNTQIPYFKRIIEELKGISLVADIPNVIKNIKYLQYNCGKSTKKYSDKAIMPILSLFTVTISFLEAQANKGTLAIDFKNIYKYDLSNVLTTSEDKLFVLGSQTDLEVEIKHRDSSKSLDDLTLYDSSDISEIFKEIQEKIYDLKILKEAKNKICGQINYFNLNFKNEKQLARRWWHWPLKFLTCGMWESNKIKAINNKYSKDSFNKLICEHNVLNTKINKLESDIEILKTKVNKLEKKTKILGSSSLNYGKKWKSINDLDEHNIVEKSFSYQNLL</sequence>
<dbReference type="EMBL" id="AP028955">
    <property type="protein sequence ID" value="BET38641.1"/>
    <property type="molecule type" value="Genomic_DNA"/>
</dbReference>
<dbReference type="Proteomes" id="UP001473424">
    <property type="component" value="Chromosome"/>
</dbReference>
<keyword evidence="3" id="KW-1185">Reference proteome</keyword>
<evidence type="ECO:0000313" key="3">
    <source>
        <dbReference type="Proteomes" id="UP001473424"/>
    </source>
</evidence>
<feature type="coiled-coil region" evidence="1">
    <location>
        <begin position="237"/>
        <end position="264"/>
    </location>
</feature>
<gene>
    <name evidence="2" type="ORF">SAP269_12300</name>
</gene>
<dbReference type="RefSeq" id="WP_353305616.1">
    <property type="nucleotide sequence ID" value="NZ_AP028955.1"/>
</dbReference>
<organism evidence="2 3">
    <name type="scientific">Spiroplasma ixodetis</name>
    <dbReference type="NCBI Taxonomy" id="2141"/>
    <lineage>
        <taxon>Bacteria</taxon>
        <taxon>Bacillati</taxon>
        <taxon>Mycoplasmatota</taxon>
        <taxon>Mollicutes</taxon>
        <taxon>Entomoplasmatales</taxon>
        <taxon>Spiroplasmataceae</taxon>
        <taxon>Spiroplasma</taxon>
    </lineage>
</organism>
<evidence type="ECO:0000256" key="1">
    <source>
        <dbReference type="SAM" id="Coils"/>
    </source>
</evidence>
<evidence type="ECO:0000313" key="2">
    <source>
        <dbReference type="EMBL" id="BET38641.1"/>
    </source>
</evidence>
<accession>A0ABM8JMS1</accession>
<reference evidence="3" key="1">
    <citation type="journal article" date="2024" name="FEMS Microbiol. Lett.">
        <title>Genomic insights into Spiroplasma endosymbionts that induce male-killing and protective phenotypes in the pea aphid.</title>
        <authorList>
            <person name="Arai H."/>
            <person name="Legeai F."/>
            <person name="Kageyama D."/>
            <person name="Sugio A."/>
            <person name="Simon J.C."/>
        </authorList>
    </citation>
    <scope>NUCLEOTIDE SEQUENCE [LARGE SCALE GENOMIC DNA]</scope>
    <source>
        <strain evidence="3">sAp269</strain>
    </source>
</reference>
<proteinExistence type="predicted"/>
<keyword evidence="1" id="KW-0175">Coiled coil</keyword>